<feature type="compositionally biased region" description="Basic and acidic residues" evidence="2">
    <location>
        <begin position="337"/>
        <end position="352"/>
    </location>
</feature>
<dbReference type="PROSITE" id="PS50222">
    <property type="entry name" value="EF_HAND_2"/>
    <property type="match status" value="1"/>
</dbReference>
<name>F2U4N9_SALR5</name>
<dbReference type="KEGG" id="sre:PTSG_03259"/>
<dbReference type="GO" id="GO:0005509">
    <property type="term" value="F:calcium ion binding"/>
    <property type="evidence" value="ECO:0007669"/>
    <property type="project" value="InterPro"/>
</dbReference>
<dbReference type="Proteomes" id="UP000007799">
    <property type="component" value="Unassembled WGS sequence"/>
</dbReference>
<feature type="domain" description="EF-hand" evidence="3">
    <location>
        <begin position="162"/>
        <end position="197"/>
    </location>
</feature>
<evidence type="ECO:0000259" key="3">
    <source>
        <dbReference type="PROSITE" id="PS50222"/>
    </source>
</evidence>
<dbReference type="AlphaFoldDB" id="F2U4N9"/>
<feature type="compositionally biased region" description="Low complexity" evidence="2">
    <location>
        <begin position="35"/>
        <end position="47"/>
    </location>
</feature>
<sequence length="465" mass="52453">MLGSRFRGSGLLQPPDDDATAEEDAPDSTPERPLQQQEGQQQQQQQQHSPSEKLQQNKKVQDPNQESPPHGQDDVPGNRRRKRQLPSIHDSLARSSQQELETTKTNDAMLKRKATRAMFSHAVTGTGMSQGINVTGVKALISQLLSPTDDMHPHGVFAPRHVTTDHAKRVLDILDFDQDGVWSWDEFQRACELLLDSTGNPSSYRRSILMADDIVLQHTVREKEDEIQELTDRIEAMHKEYEDVIEDLRQRLHEREAEKHTIIDQANDDIGALQKQLRVLRQQLVRARSRQGSGGDNDNDNKDGGEGGADDDGTAFTPAPLRRRPRLQPTPPTPRLSVREARRREECADRSPSETSSVRSTAHTATTDALTAEVRHLRAKLADRNERMLALKDELAEASEVIVEFSDRISRKDQELFALQRQNVELQSQLDEYHVQGLIQHRAARNISGVRQPCPETTILSSPTL</sequence>
<gene>
    <name evidence="4" type="ORF">PTSG_03259</name>
</gene>
<feature type="coiled-coil region" evidence="1">
    <location>
        <begin position="374"/>
        <end position="436"/>
    </location>
</feature>
<keyword evidence="5" id="KW-1185">Reference proteome</keyword>
<feature type="region of interest" description="Disordered" evidence="2">
    <location>
        <begin position="1"/>
        <end position="107"/>
    </location>
</feature>
<protein>
    <recommendedName>
        <fullName evidence="3">EF-hand domain-containing protein</fullName>
    </recommendedName>
</protein>
<dbReference type="GeneID" id="16076428"/>
<evidence type="ECO:0000313" key="5">
    <source>
        <dbReference type="Proteomes" id="UP000007799"/>
    </source>
</evidence>
<proteinExistence type="predicted"/>
<reference evidence="4" key="1">
    <citation type="submission" date="2009-08" db="EMBL/GenBank/DDBJ databases">
        <title>Annotation of Salpingoeca rosetta.</title>
        <authorList>
            <consortium name="The Broad Institute Genome Sequencing Platform"/>
            <person name="Russ C."/>
            <person name="Cuomo C."/>
            <person name="Burger G."/>
            <person name="Gray M.W."/>
            <person name="Holland P.W.H."/>
            <person name="King N."/>
            <person name="Lang F.B.F."/>
            <person name="Roger A.J."/>
            <person name="Ruiz-Trillo I."/>
            <person name="Young S.K."/>
            <person name="Zeng Q."/>
            <person name="Gargeya S."/>
            <person name="Alvarado L."/>
            <person name="Berlin A."/>
            <person name="Chapman S.B."/>
            <person name="Chen Z."/>
            <person name="Freedman E."/>
            <person name="Gellesch M."/>
            <person name="Goldberg J."/>
            <person name="Griggs A."/>
            <person name="Gujja S."/>
            <person name="Heilman E."/>
            <person name="Heiman D."/>
            <person name="Howarth C."/>
            <person name="Mehta T."/>
            <person name="Neiman D."/>
            <person name="Pearson M."/>
            <person name="Roberts A."/>
            <person name="Saif S."/>
            <person name="Shea T."/>
            <person name="Shenoy N."/>
            <person name="Sisk P."/>
            <person name="Stolte C."/>
            <person name="Sykes S."/>
            <person name="White J."/>
            <person name="Yandava C."/>
            <person name="Haas B."/>
            <person name="Nusbaum C."/>
            <person name="Birren B."/>
        </authorList>
    </citation>
    <scope>NUCLEOTIDE SEQUENCE [LARGE SCALE GENOMIC DNA]</scope>
    <source>
        <strain evidence="4">ATCC 50818</strain>
    </source>
</reference>
<feature type="compositionally biased region" description="Polar residues" evidence="2">
    <location>
        <begin position="48"/>
        <end position="67"/>
    </location>
</feature>
<dbReference type="RefSeq" id="XP_004995841.1">
    <property type="nucleotide sequence ID" value="XM_004995784.1"/>
</dbReference>
<evidence type="ECO:0000256" key="1">
    <source>
        <dbReference type="SAM" id="Coils"/>
    </source>
</evidence>
<dbReference type="InParanoid" id="F2U4N9"/>
<feature type="region of interest" description="Disordered" evidence="2">
    <location>
        <begin position="285"/>
        <end position="366"/>
    </location>
</feature>
<evidence type="ECO:0000313" key="4">
    <source>
        <dbReference type="EMBL" id="EGD82605.1"/>
    </source>
</evidence>
<organism evidence="5">
    <name type="scientific">Salpingoeca rosetta (strain ATCC 50818 / BSB-021)</name>
    <dbReference type="NCBI Taxonomy" id="946362"/>
    <lineage>
        <taxon>Eukaryota</taxon>
        <taxon>Choanoflagellata</taxon>
        <taxon>Craspedida</taxon>
        <taxon>Salpingoecidae</taxon>
        <taxon>Salpingoeca</taxon>
    </lineage>
</organism>
<dbReference type="EMBL" id="GL832961">
    <property type="protein sequence ID" value="EGD82605.1"/>
    <property type="molecule type" value="Genomic_DNA"/>
</dbReference>
<keyword evidence="1" id="KW-0175">Coiled coil</keyword>
<dbReference type="InterPro" id="IPR002048">
    <property type="entry name" value="EF_hand_dom"/>
</dbReference>
<dbReference type="eggNOG" id="ENOG502QR8U">
    <property type="taxonomic scope" value="Eukaryota"/>
</dbReference>
<evidence type="ECO:0000256" key="2">
    <source>
        <dbReference type="SAM" id="MobiDB-lite"/>
    </source>
</evidence>
<feature type="compositionally biased region" description="Acidic residues" evidence="2">
    <location>
        <begin position="15"/>
        <end position="26"/>
    </location>
</feature>
<accession>F2U4N9</accession>
<feature type="compositionally biased region" description="Polar residues" evidence="2">
    <location>
        <begin position="93"/>
        <end position="106"/>
    </location>
</feature>